<dbReference type="InterPro" id="IPR032852">
    <property type="entry name" value="ALKBH2"/>
</dbReference>
<evidence type="ECO:0000256" key="2">
    <source>
        <dbReference type="SAM" id="MobiDB-lite"/>
    </source>
</evidence>
<feature type="binding site" evidence="1">
    <location>
        <position position="225"/>
    </location>
    <ligand>
        <name>2-oxoglutarate</name>
        <dbReference type="ChEBI" id="CHEBI:16810"/>
    </ligand>
</feature>
<feature type="non-terminal residue" evidence="4">
    <location>
        <position position="233"/>
    </location>
</feature>
<protein>
    <recommendedName>
        <fullName evidence="3">Fe2OG dioxygenase domain-containing protein</fullName>
    </recommendedName>
</protein>
<dbReference type="InterPro" id="IPR027450">
    <property type="entry name" value="AlkB-like"/>
</dbReference>
<feature type="binding site" evidence="1">
    <location>
        <position position="143"/>
    </location>
    <ligand>
        <name>2-oxoglutarate</name>
        <dbReference type="ChEBI" id="CHEBI:16810"/>
    </ligand>
</feature>
<dbReference type="AlphaFoldDB" id="A0A1E7FMA2"/>
<dbReference type="Gene3D" id="2.60.120.590">
    <property type="entry name" value="Alpha-ketoglutarate-dependent dioxygenase AlkB-like"/>
    <property type="match status" value="1"/>
</dbReference>
<evidence type="ECO:0000256" key="1">
    <source>
        <dbReference type="PIRSR" id="PIRSR632852-1"/>
    </source>
</evidence>
<evidence type="ECO:0000259" key="3">
    <source>
        <dbReference type="PROSITE" id="PS51471"/>
    </source>
</evidence>
<evidence type="ECO:0000313" key="4">
    <source>
        <dbReference type="EMBL" id="OEU19205.1"/>
    </source>
</evidence>
<dbReference type="GO" id="GO:0006307">
    <property type="term" value="P:DNA alkylation repair"/>
    <property type="evidence" value="ECO:0007669"/>
    <property type="project" value="TreeGrafter"/>
</dbReference>
<feature type="binding site" evidence="1">
    <location>
        <position position="229"/>
    </location>
    <ligand>
        <name>2-oxoglutarate</name>
        <dbReference type="ChEBI" id="CHEBI:16810"/>
    </ligand>
</feature>
<dbReference type="InParanoid" id="A0A1E7FMA2"/>
<dbReference type="PANTHER" id="PTHR31573:SF1">
    <property type="entry name" value="DNA OXIDATIVE DEMETHYLASE ALKBH2"/>
    <property type="match status" value="1"/>
</dbReference>
<sequence length="233" mass="26564">MDEQYLIRDIEIPCVYHDSNFISKSDADDYYETLRTTIPWQKTAKINRWVRLYQAVDDVDESTIETTTSDGDEDGSDEGTSGYTYKDAPPVEDDKNKDNNVIGAGYPELIQSIRQQCQDWYAAANPHCKQDDNIPSFNICLLNFYEDGQQRIGWHSDREEIGRTTPIISVSLGASRQFLLRSQTDGRNDRCSLNLTSGSVTVMEPICQIKYLHSVPKESDVVNGRINLTFRCK</sequence>
<feature type="region of interest" description="Disordered" evidence="2">
    <location>
        <begin position="63"/>
        <end position="98"/>
    </location>
</feature>
<dbReference type="InterPro" id="IPR037151">
    <property type="entry name" value="AlkB-like_sf"/>
</dbReference>
<evidence type="ECO:0000313" key="5">
    <source>
        <dbReference type="Proteomes" id="UP000095751"/>
    </source>
</evidence>
<feature type="binding site" evidence="1">
    <location>
        <position position="145"/>
    </location>
    <ligand>
        <name>2-oxoglutarate</name>
        <dbReference type="ChEBI" id="CHEBI:16810"/>
    </ligand>
</feature>
<dbReference type="GO" id="GO:0035516">
    <property type="term" value="F:broad specificity oxidative DNA demethylase activity"/>
    <property type="evidence" value="ECO:0007669"/>
    <property type="project" value="TreeGrafter"/>
</dbReference>
<feature type="binding site" evidence="1">
    <location>
        <position position="213"/>
    </location>
    <ligand>
        <name>2-oxoglutarate</name>
        <dbReference type="ChEBI" id="CHEBI:16810"/>
    </ligand>
</feature>
<reference evidence="4 5" key="1">
    <citation type="submission" date="2016-09" db="EMBL/GenBank/DDBJ databases">
        <title>Extensive genetic diversity and differential bi-allelic expression allows diatom success in the polar Southern Ocean.</title>
        <authorList>
            <consortium name="DOE Joint Genome Institute"/>
            <person name="Mock T."/>
            <person name="Otillar R.P."/>
            <person name="Strauss J."/>
            <person name="Dupont C."/>
            <person name="Frickenhaus S."/>
            <person name="Maumus F."/>
            <person name="Mcmullan M."/>
            <person name="Sanges R."/>
            <person name="Schmutz J."/>
            <person name="Toseland A."/>
            <person name="Valas R."/>
            <person name="Veluchamy A."/>
            <person name="Ward B.J."/>
            <person name="Allen A."/>
            <person name="Barry K."/>
            <person name="Falciatore A."/>
            <person name="Ferrante M."/>
            <person name="Fortunato A.E."/>
            <person name="Gloeckner G."/>
            <person name="Gruber A."/>
            <person name="Hipkin R."/>
            <person name="Janech M."/>
            <person name="Kroth P."/>
            <person name="Leese F."/>
            <person name="Lindquist E."/>
            <person name="Lyon B.R."/>
            <person name="Martin J."/>
            <person name="Mayer C."/>
            <person name="Parker M."/>
            <person name="Quesneville H."/>
            <person name="Raymond J."/>
            <person name="Uhlig C."/>
            <person name="Valentin K.U."/>
            <person name="Worden A.Z."/>
            <person name="Armbrust E.V."/>
            <person name="Bowler C."/>
            <person name="Green B."/>
            <person name="Moulton V."/>
            <person name="Van Oosterhout C."/>
            <person name="Grigoriev I."/>
        </authorList>
    </citation>
    <scope>NUCLEOTIDE SEQUENCE [LARGE SCALE GENOMIC DNA]</scope>
    <source>
        <strain evidence="4 5">CCMP1102</strain>
    </source>
</reference>
<dbReference type="PANTHER" id="PTHR31573">
    <property type="entry name" value="ALPHA-KETOGLUTARATE-DEPENDENT DIOXYGENASE ALKB HOMOLOG 2"/>
    <property type="match status" value="1"/>
</dbReference>
<dbReference type="PROSITE" id="PS51471">
    <property type="entry name" value="FE2OG_OXY"/>
    <property type="match status" value="1"/>
</dbReference>
<dbReference type="SUPFAM" id="SSF51197">
    <property type="entry name" value="Clavaminate synthase-like"/>
    <property type="match status" value="1"/>
</dbReference>
<dbReference type="KEGG" id="fcy:FRACYDRAFT_152506"/>
<organism evidence="4 5">
    <name type="scientific">Fragilariopsis cylindrus CCMP1102</name>
    <dbReference type="NCBI Taxonomy" id="635003"/>
    <lineage>
        <taxon>Eukaryota</taxon>
        <taxon>Sar</taxon>
        <taxon>Stramenopiles</taxon>
        <taxon>Ochrophyta</taxon>
        <taxon>Bacillariophyta</taxon>
        <taxon>Bacillariophyceae</taxon>
        <taxon>Bacillariophycidae</taxon>
        <taxon>Bacillariales</taxon>
        <taxon>Bacillariaceae</taxon>
        <taxon>Fragilariopsis</taxon>
    </lineage>
</organism>
<dbReference type="Pfam" id="PF13532">
    <property type="entry name" value="2OG-FeII_Oxy_2"/>
    <property type="match status" value="1"/>
</dbReference>
<feature type="domain" description="Fe2OG dioxygenase" evidence="3">
    <location>
        <begin position="136"/>
        <end position="233"/>
    </location>
</feature>
<dbReference type="EMBL" id="KV784356">
    <property type="protein sequence ID" value="OEU19205.1"/>
    <property type="molecule type" value="Genomic_DNA"/>
</dbReference>
<proteinExistence type="predicted"/>
<gene>
    <name evidence="4" type="ORF">FRACYDRAFT_152506</name>
</gene>
<dbReference type="OrthoDB" id="545910at2759"/>
<keyword evidence="5" id="KW-1185">Reference proteome</keyword>
<dbReference type="InterPro" id="IPR005123">
    <property type="entry name" value="Oxoglu/Fe-dep_dioxygenase_dom"/>
</dbReference>
<dbReference type="Proteomes" id="UP000095751">
    <property type="component" value="Unassembled WGS sequence"/>
</dbReference>
<dbReference type="GO" id="GO:0008198">
    <property type="term" value="F:ferrous iron binding"/>
    <property type="evidence" value="ECO:0007669"/>
    <property type="project" value="TreeGrafter"/>
</dbReference>
<feature type="binding site" evidence="1">
    <location>
        <position position="155"/>
    </location>
    <ligand>
        <name>2-oxoglutarate</name>
        <dbReference type="ChEBI" id="CHEBI:16810"/>
    </ligand>
</feature>
<name>A0A1E7FMA2_9STRA</name>
<accession>A0A1E7FMA2</accession>
<feature type="binding site" evidence="1">
    <location>
        <position position="231"/>
    </location>
    <ligand>
        <name>2-oxoglutarate</name>
        <dbReference type="ChEBI" id="CHEBI:16810"/>
    </ligand>
</feature>
<dbReference type="GO" id="GO:0051747">
    <property type="term" value="F:cytosine C-5 DNA demethylase activity"/>
    <property type="evidence" value="ECO:0007669"/>
    <property type="project" value="TreeGrafter"/>
</dbReference>